<keyword evidence="6" id="KW-0408">Iron</keyword>
<name>A0A2W4ZFT8_9SPHN</name>
<dbReference type="GO" id="GO:0005524">
    <property type="term" value="F:ATP binding"/>
    <property type="evidence" value="ECO:0007669"/>
    <property type="project" value="UniProtKB-KW"/>
</dbReference>
<keyword evidence="1" id="KW-0813">Transport</keyword>
<dbReference type="EMBL" id="QFNF01000010">
    <property type="protein sequence ID" value="PZO78859.1"/>
    <property type="molecule type" value="Genomic_DNA"/>
</dbReference>
<evidence type="ECO:0000313" key="11">
    <source>
        <dbReference type="Proteomes" id="UP000248614"/>
    </source>
</evidence>
<evidence type="ECO:0000256" key="4">
    <source>
        <dbReference type="ARBA" id="ARBA00022741"/>
    </source>
</evidence>
<evidence type="ECO:0000256" key="8">
    <source>
        <dbReference type="ARBA" id="ARBA00023136"/>
    </source>
</evidence>
<dbReference type="SMART" id="SM00382">
    <property type="entry name" value="AAA"/>
    <property type="match status" value="1"/>
</dbReference>
<keyword evidence="4" id="KW-0547">Nucleotide-binding</keyword>
<evidence type="ECO:0000256" key="3">
    <source>
        <dbReference type="ARBA" id="ARBA00022496"/>
    </source>
</evidence>
<dbReference type="InterPro" id="IPR003593">
    <property type="entry name" value="AAA+_ATPase"/>
</dbReference>
<evidence type="ECO:0000259" key="9">
    <source>
        <dbReference type="PROSITE" id="PS50893"/>
    </source>
</evidence>
<protein>
    <submittedName>
        <fullName evidence="10">ABC transporter ATP-binding protein</fullName>
    </submittedName>
</protein>
<evidence type="ECO:0000256" key="6">
    <source>
        <dbReference type="ARBA" id="ARBA00023004"/>
    </source>
</evidence>
<keyword evidence="2" id="KW-1003">Cell membrane</keyword>
<dbReference type="AlphaFoldDB" id="A0A2W4ZFT8"/>
<dbReference type="PROSITE" id="PS50893">
    <property type="entry name" value="ABC_TRANSPORTER_2"/>
    <property type="match status" value="1"/>
</dbReference>
<dbReference type="InterPro" id="IPR003439">
    <property type="entry name" value="ABC_transporter-like_ATP-bd"/>
</dbReference>
<dbReference type="Pfam" id="PF00005">
    <property type="entry name" value="ABC_tran"/>
    <property type="match status" value="1"/>
</dbReference>
<keyword evidence="3" id="KW-0410">Iron transport</keyword>
<proteinExistence type="predicted"/>
<reference evidence="10 11" key="1">
    <citation type="submission" date="2017-08" db="EMBL/GenBank/DDBJ databases">
        <title>Infants hospitalized years apart are colonized by the same room-sourced microbial strains.</title>
        <authorList>
            <person name="Brooks B."/>
            <person name="Olm M.R."/>
            <person name="Firek B.A."/>
            <person name="Baker R."/>
            <person name="Thomas B.C."/>
            <person name="Morowitz M.J."/>
            <person name="Banfield J.F."/>
        </authorList>
    </citation>
    <scope>NUCLEOTIDE SEQUENCE [LARGE SCALE GENOMIC DNA]</scope>
    <source>
        <strain evidence="10">S2_018_000_R3_110</strain>
    </source>
</reference>
<evidence type="ECO:0000313" key="10">
    <source>
        <dbReference type="EMBL" id="PZO78859.1"/>
    </source>
</evidence>
<dbReference type="FunFam" id="3.40.50.300:FF:000425">
    <property type="entry name" value="Probable ABC transporter, ATP-binding subunit"/>
    <property type="match status" value="1"/>
</dbReference>
<feature type="domain" description="ABC transporter" evidence="9">
    <location>
        <begin position="3"/>
        <end position="235"/>
    </location>
</feature>
<sequence>MTLHLSDIGFRYPGAAAPTLSDIDLAVAPGECVALMGASGCGKSTLFGIVAGFLRPDTGRVMLDGRDVTGLPPERRGLGLVPQQYALFPTRNARDNVAYPLRLRGVARRDAAAMAQDALAAVGLGEMADRFPDALSGGQRQRVALARATVFAPPALLLDEPLSALDPHLRRELRAELRRVQRATGAACLIVTHDADEAFALADRVAVMEAGRIAQLDTPACVHAAPATLATARFTGPVHRLPGTVGPDGAIETPWGRLPPAAPRPAPVPPGRIALVRPEGLARRPAGAASLPGELVLSVVAIDSRRQGGAFVHEVVAAGETFQLVDGDPRPPDSIAVRASSVMLVPGA</sequence>
<gene>
    <name evidence="10" type="ORF">DI632_06110</name>
</gene>
<dbReference type="PANTHER" id="PTHR42781:SF4">
    <property type="entry name" value="SPERMIDINE_PUTRESCINE IMPORT ATP-BINDING PROTEIN POTA"/>
    <property type="match status" value="1"/>
</dbReference>
<dbReference type="InterPro" id="IPR015853">
    <property type="entry name" value="ABC_transpr_FbpC"/>
</dbReference>
<evidence type="ECO:0000256" key="7">
    <source>
        <dbReference type="ARBA" id="ARBA00023065"/>
    </source>
</evidence>
<keyword evidence="7" id="KW-0406">Ion transport</keyword>
<accession>A0A2W4ZFT8</accession>
<dbReference type="InterPro" id="IPR027417">
    <property type="entry name" value="P-loop_NTPase"/>
</dbReference>
<dbReference type="GO" id="GO:0015697">
    <property type="term" value="P:quaternary ammonium group transport"/>
    <property type="evidence" value="ECO:0007669"/>
    <property type="project" value="UniProtKB-ARBA"/>
</dbReference>
<organism evidence="10 11">
    <name type="scientific">Sphingomonas hengshuiensis</name>
    <dbReference type="NCBI Taxonomy" id="1609977"/>
    <lineage>
        <taxon>Bacteria</taxon>
        <taxon>Pseudomonadati</taxon>
        <taxon>Pseudomonadota</taxon>
        <taxon>Alphaproteobacteria</taxon>
        <taxon>Sphingomonadales</taxon>
        <taxon>Sphingomonadaceae</taxon>
        <taxon>Sphingomonas</taxon>
    </lineage>
</organism>
<dbReference type="SUPFAM" id="SSF52540">
    <property type="entry name" value="P-loop containing nucleoside triphosphate hydrolases"/>
    <property type="match status" value="1"/>
</dbReference>
<evidence type="ECO:0000256" key="5">
    <source>
        <dbReference type="ARBA" id="ARBA00022840"/>
    </source>
</evidence>
<comment type="caution">
    <text evidence="10">The sequence shown here is derived from an EMBL/GenBank/DDBJ whole genome shotgun (WGS) entry which is preliminary data.</text>
</comment>
<dbReference type="Gene3D" id="3.40.50.300">
    <property type="entry name" value="P-loop containing nucleotide triphosphate hydrolases"/>
    <property type="match status" value="1"/>
</dbReference>
<dbReference type="InterPro" id="IPR050093">
    <property type="entry name" value="ABC_SmlMolc_Importer"/>
</dbReference>
<dbReference type="GO" id="GO:0016887">
    <property type="term" value="F:ATP hydrolysis activity"/>
    <property type="evidence" value="ECO:0007669"/>
    <property type="project" value="InterPro"/>
</dbReference>
<dbReference type="GO" id="GO:0016020">
    <property type="term" value="C:membrane"/>
    <property type="evidence" value="ECO:0007669"/>
    <property type="project" value="InterPro"/>
</dbReference>
<dbReference type="PROSITE" id="PS00211">
    <property type="entry name" value="ABC_TRANSPORTER_1"/>
    <property type="match status" value="1"/>
</dbReference>
<keyword evidence="5 10" id="KW-0067">ATP-binding</keyword>
<dbReference type="CDD" id="cd03259">
    <property type="entry name" value="ABC_Carb_Solutes_like"/>
    <property type="match status" value="1"/>
</dbReference>
<dbReference type="InterPro" id="IPR017871">
    <property type="entry name" value="ABC_transporter-like_CS"/>
</dbReference>
<evidence type="ECO:0000256" key="1">
    <source>
        <dbReference type="ARBA" id="ARBA00022448"/>
    </source>
</evidence>
<dbReference type="GO" id="GO:0015408">
    <property type="term" value="F:ABC-type ferric iron transporter activity"/>
    <property type="evidence" value="ECO:0007669"/>
    <property type="project" value="InterPro"/>
</dbReference>
<keyword evidence="8" id="KW-0472">Membrane</keyword>
<evidence type="ECO:0000256" key="2">
    <source>
        <dbReference type="ARBA" id="ARBA00022475"/>
    </source>
</evidence>
<dbReference type="Proteomes" id="UP000248614">
    <property type="component" value="Unassembled WGS sequence"/>
</dbReference>
<dbReference type="PANTHER" id="PTHR42781">
    <property type="entry name" value="SPERMIDINE/PUTRESCINE IMPORT ATP-BINDING PROTEIN POTA"/>
    <property type="match status" value="1"/>
</dbReference>